<dbReference type="Gene3D" id="2.170.270.10">
    <property type="entry name" value="SET domain"/>
    <property type="match status" value="1"/>
</dbReference>
<dbReference type="InterPro" id="IPR011990">
    <property type="entry name" value="TPR-like_helical_dom_sf"/>
</dbReference>
<dbReference type="PROSITE" id="PS50280">
    <property type="entry name" value="SET"/>
    <property type="match status" value="1"/>
</dbReference>
<organism evidence="2 3">
    <name type="scientific">Russula ochroleuca</name>
    <dbReference type="NCBI Taxonomy" id="152965"/>
    <lineage>
        <taxon>Eukaryota</taxon>
        <taxon>Fungi</taxon>
        <taxon>Dikarya</taxon>
        <taxon>Basidiomycota</taxon>
        <taxon>Agaricomycotina</taxon>
        <taxon>Agaricomycetes</taxon>
        <taxon>Russulales</taxon>
        <taxon>Russulaceae</taxon>
        <taxon>Russula</taxon>
    </lineage>
</organism>
<dbReference type="OrthoDB" id="5945798at2759"/>
<comment type="caution">
    <text evidence="2">The sequence shown here is derived from an EMBL/GenBank/DDBJ whole genome shotgun (WGS) entry which is preliminary data.</text>
</comment>
<feature type="domain" description="SET" evidence="1">
    <location>
        <begin position="40"/>
        <end position="184"/>
    </location>
</feature>
<evidence type="ECO:0000259" key="1">
    <source>
        <dbReference type="PROSITE" id="PS50280"/>
    </source>
</evidence>
<reference evidence="2" key="2">
    <citation type="journal article" date="2020" name="Nat. Commun.">
        <title>Large-scale genome sequencing of mycorrhizal fungi provides insights into the early evolution of symbiotic traits.</title>
        <authorList>
            <person name="Miyauchi S."/>
            <person name="Kiss E."/>
            <person name="Kuo A."/>
            <person name="Drula E."/>
            <person name="Kohler A."/>
            <person name="Sanchez-Garcia M."/>
            <person name="Morin E."/>
            <person name="Andreopoulos B."/>
            <person name="Barry K.W."/>
            <person name="Bonito G."/>
            <person name="Buee M."/>
            <person name="Carver A."/>
            <person name="Chen C."/>
            <person name="Cichocki N."/>
            <person name="Clum A."/>
            <person name="Culley D."/>
            <person name="Crous P.W."/>
            <person name="Fauchery L."/>
            <person name="Girlanda M."/>
            <person name="Hayes R.D."/>
            <person name="Keri Z."/>
            <person name="LaButti K."/>
            <person name="Lipzen A."/>
            <person name="Lombard V."/>
            <person name="Magnuson J."/>
            <person name="Maillard F."/>
            <person name="Murat C."/>
            <person name="Nolan M."/>
            <person name="Ohm R.A."/>
            <person name="Pangilinan J."/>
            <person name="Pereira M.F."/>
            <person name="Perotto S."/>
            <person name="Peter M."/>
            <person name="Pfister S."/>
            <person name="Riley R."/>
            <person name="Sitrit Y."/>
            <person name="Stielow J.B."/>
            <person name="Szollosi G."/>
            <person name="Zifcakova L."/>
            <person name="Stursova M."/>
            <person name="Spatafora J.W."/>
            <person name="Tedersoo L."/>
            <person name="Vaario L.M."/>
            <person name="Yamada A."/>
            <person name="Yan M."/>
            <person name="Wang P."/>
            <person name="Xu J."/>
            <person name="Bruns T."/>
            <person name="Baldrian P."/>
            <person name="Vilgalys R."/>
            <person name="Dunand C."/>
            <person name="Henrissat B."/>
            <person name="Grigoriev I.V."/>
            <person name="Hibbett D."/>
            <person name="Nagy L.G."/>
            <person name="Martin F.M."/>
        </authorList>
    </citation>
    <scope>NUCLEOTIDE SEQUENCE</scope>
    <source>
        <strain evidence="2">Prilba</strain>
    </source>
</reference>
<evidence type="ECO:0000313" key="3">
    <source>
        <dbReference type="Proteomes" id="UP000759537"/>
    </source>
</evidence>
<dbReference type="AlphaFoldDB" id="A0A9P5JZ64"/>
<proteinExistence type="predicted"/>
<dbReference type="PANTHER" id="PTHR47332">
    <property type="entry name" value="SET DOMAIN-CONTAINING PROTEIN 5"/>
    <property type="match status" value="1"/>
</dbReference>
<keyword evidence="3" id="KW-1185">Reference proteome</keyword>
<dbReference type="SMART" id="SM00317">
    <property type="entry name" value="SET"/>
    <property type="match status" value="1"/>
</dbReference>
<sequence>MFSRIPAWGVEGVTTCIFPKVVALRWPSIVFEPIGKAETSCLRVKNIRGKGKGCVAARAVPRGEPVARERALLVMPRTCLSPQQLVGAATDTMMPNQRAAFFGLHNCNSADPKDALSIISTNSVLIPGVPGHNVLYSAVFETFSRLNHSCCPNAMFRWDRATFSGEIRALRPISAGEEVTISYFQGILEPAAVTHERQKFLLECYNFKCACPVCGRPSEVCNRSDEERPIISVSITDIGKYYREMAEDWIIDEGNDRARLPDYLHAVEEALDREMIFYPTYWINLARAIVTARCAIGEVKAARKWAARAAQHMRAATGSDGGWDAIAKEPEKCEWWRAWDRPRVQGS</sequence>
<dbReference type="Pfam" id="PF00856">
    <property type="entry name" value="SET"/>
    <property type="match status" value="1"/>
</dbReference>
<dbReference type="InterPro" id="IPR046341">
    <property type="entry name" value="SET_dom_sf"/>
</dbReference>
<reference evidence="2" key="1">
    <citation type="submission" date="2019-10" db="EMBL/GenBank/DDBJ databases">
        <authorList>
            <consortium name="DOE Joint Genome Institute"/>
            <person name="Kuo A."/>
            <person name="Miyauchi S."/>
            <person name="Kiss E."/>
            <person name="Drula E."/>
            <person name="Kohler A."/>
            <person name="Sanchez-Garcia M."/>
            <person name="Andreopoulos B."/>
            <person name="Barry K.W."/>
            <person name="Bonito G."/>
            <person name="Buee M."/>
            <person name="Carver A."/>
            <person name="Chen C."/>
            <person name="Cichocki N."/>
            <person name="Clum A."/>
            <person name="Culley D."/>
            <person name="Crous P.W."/>
            <person name="Fauchery L."/>
            <person name="Girlanda M."/>
            <person name="Hayes R."/>
            <person name="Keri Z."/>
            <person name="LaButti K."/>
            <person name="Lipzen A."/>
            <person name="Lombard V."/>
            <person name="Magnuson J."/>
            <person name="Maillard F."/>
            <person name="Morin E."/>
            <person name="Murat C."/>
            <person name="Nolan M."/>
            <person name="Ohm R."/>
            <person name="Pangilinan J."/>
            <person name="Pereira M."/>
            <person name="Perotto S."/>
            <person name="Peter M."/>
            <person name="Riley R."/>
            <person name="Sitrit Y."/>
            <person name="Stielow B."/>
            <person name="Szollosi G."/>
            <person name="Zifcakova L."/>
            <person name="Stursova M."/>
            <person name="Spatafora J.W."/>
            <person name="Tedersoo L."/>
            <person name="Vaario L.-M."/>
            <person name="Yamada A."/>
            <person name="Yan M."/>
            <person name="Wang P."/>
            <person name="Xu J."/>
            <person name="Bruns T."/>
            <person name="Baldrian P."/>
            <person name="Vilgalys R."/>
            <person name="Henrissat B."/>
            <person name="Grigoriev I.V."/>
            <person name="Hibbett D."/>
            <person name="Nagy L.G."/>
            <person name="Martin F.M."/>
        </authorList>
    </citation>
    <scope>NUCLEOTIDE SEQUENCE</scope>
    <source>
        <strain evidence="2">Prilba</strain>
    </source>
</reference>
<dbReference type="CDD" id="cd20071">
    <property type="entry name" value="SET_SMYD"/>
    <property type="match status" value="1"/>
</dbReference>
<gene>
    <name evidence="2" type="ORF">DFH94DRAFT_637585</name>
</gene>
<dbReference type="SUPFAM" id="SSF82199">
    <property type="entry name" value="SET domain"/>
    <property type="match status" value="1"/>
</dbReference>
<dbReference type="Gene3D" id="1.25.40.10">
    <property type="entry name" value="Tetratricopeptide repeat domain"/>
    <property type="match status" value="1"/>
</dbReference>
<evidence type="ECO:0000313" key="2">
    <source>
        <dbReference type="EMBL" id="KAF8470423.1"/>
    </source>
</evidence>
<name>A0A9P5JZ64_9AGAM</name>
<dbReference type="EMBL" id="WHVB01000025">
    <property type="protein sequence ID" value="KAF8470423.1"/>
    <property type="molecule type" value="Genomic_DNA"/>
</dbReference>
<dbReference type="Proteomes" id="UP000759537">
    <property type="component" value="Unassembled WGS sequence"/>
</dbReference>
<accession>A0A9P5JZ64</accession>
<dbReference type="InterPro" id="IPR001214">
    <property type="entry name" value="SET_dom"/>
</dbReference>
<dbReference type="InterPro" id="IPR053185">
    <property type="entry name" value="SET_domain_protein"/>
</dbReference>
<dbReference type="PANTHER" id="PTHR47332:SF4">
    <property type="entry name" value="SET DOMAIN-CONTAINING PROTEIN 5"/>
    <property type="match status" value="1"/>
</dbReference>
<protein>
    <recommendedName>
        <fullName evidence="1">SET domain-containing protein</fullName>
    </recommendedName>
</protein>